<comment type="caution">
    <text evidence="4">The sequence shown here is derived from an EMBL/GenBank/DDBJ whole genome shotgun (WGS) entry which is preliminary data.</text>
</comment>
<organism evidence="4 5">
    <name type="scientific">Cladophialophora chaetospira</name>
    <dbReference type="NCBI Taxonomy" id="386627"/>
    <lineage>
        <taxon>Eukaryota</taxon>
        <taxon>Fungi</taxon>
        <taxon>Dikarya</taxon>
        <taxon>Ascomycota</taxon>
        <taxon>Pezizomycotina</taxon>
        <taxon>Eurotiomycetes</taxon>
        <taxon>Chaetothyriomycetidae</taxon>
        <taxon>Chaetothyriales</taxon>
        <taxon>Herpotrichiellaceae</taxon>
        <taxon>Cladophialophora</taxon>
    </lineage>
</organism>
<feature type="domain" description="Fe2OG dioxygenase" evidence="3">
    <location>
        <begin position="230"/>
        <end position="368"/>
    </location>
</feature>
<dbReference type="GO" id="GO:0016491">
    <property type="term" value="F:oxidoreductase activity"/>
    <property type="evidence" value="ECO:0007669"/>
    <property type="project" value="UniProtKB-KW"/>
</dbReference>
<keyword evidence="2" id="KW-0560">Oxidoreductase</keyword>
<dbReference type="Pfam" id="PF14226">
    <property type="entry name" value="DIOX_N"/>
    <property type="match status" value="1"/>
</dbReference>
<dbReference type="InterPro" id="IPR027443">
    <property type="entry name" value="IPNS-like_sf"/>
</dbReference>
<dbReference type="InterPro" id="IPR050231">
    <property type="entry name" value="Iron_ascorbate_oxido_reductase"/>
</dbReference>
<accession>A0AA39CCV2</accession>
<dbReference type="Gene3D" id="2.60.120.330">
    <property type="entry name" value="B-lactam Antibiotic, Isopenicillin N Synthase, Chain"/>
    <property type="match status" value="1"/>
</dbReference>
<sequence length="417" mass="47003">MWKSYEQRLQATAFSSTILTLPRDQNSLAEISFFNTTATQDQFPESSEAMQNAPPPVVDFSPWTSGASLDQRLQIGRKLVETCHQKGFAYISNHGVAPSLVEEAFAWSKKFFDLPIEDKMQVKRGEDSVAFRGYNVLGVQKVPLALQVRGGDPSIKGFSPDFNETFDLGSDENIEQPNKWLPEHVLPGFREFSTKFYGECWKATQNILRALAIGLGIEDENLIERLHSYPLNSLSFKHYPPVLLSELDRNEKKRLGAHSDMTSVTLLFQDNCGGLEFEIPGRRGEFVPIKPIPGTLVMNVGDALMRWSNGKPTLFHHSPQVRIISVLKLQPDYLQSAIHRVQSPPRDPTNGPGQITRRRYSIPYFVLPKPDKTLECLPCCSNETNPPKYPPTTYKELATGYGKLFYPEADVYSTSKD</sequence>
<proteinExistence type="inferred from homology"/>
<keyword evidence="2" id="KW-0408">Iron</keyword>
<dbReference type="PROSITE" id="PS51471">
    <property type="entry name" value="FE2OG_OXY"/>
    <property type="match status" value="1"/>
</dbReference>
<dbReference type="GO" id="GO:0044283">
    <property type="term" value="P:small molecule biosynthetic process"/>
    <property type="evidence" value="ECO:0007669"/>
    <property type="project" value="UniProtKB-ARBA"/>
</dbReference>
<comment type="similarity">
    <text evidence="1 2">Belongs to the iron/ascorbate-dependent oxidoreductase family.</text>
</comment>
<keyword evidence="5" id="KW-1185">Reference proteome</keyword>
<dbReference type="InterPro" id="IPR026992">
    <property type="entry name" value="DIOX_N"/>
</dbReference>
<reference evidence="4" key="1">
    <citation type="submission" date="2022-10" db="EMBL/GenBank/DDBJ databases">
        <title>Culturing micro-colonial fungi from biological soil crusts in the Mojave desert and describing Neophaeococcomyces mojavensis, and introducing the new genera and species Taxawa tesnikishii.</title>
        <authorList>
            <person name="Kurbessoian T."/>
            <person name="Stajich J.E."/>
        </authorList>
    </citation>
    <scope>NUCLEOTIDE SEQUENCE</scope>
    <source>
        <strain evidence="4">TK_41</strain>
    </source>
</reference>
<dbReference type="InterPro" id="IPR005123">
    <property type="entry name" value="Oxoglu/Fe-dep_dioxygenase_dom"/>
</dbReference>
<dbReference type="SUPFAM" id="SSF51197">
    <property type="entry name" value="Clavaminate synthase-like"/>
    <property type="match status" value="1"/>
</dbReference>
<dbReference type="InterPro" id="IPR044861">
    <property type="entry name" value="IPNS-like_FE2OG_OXY"/>
</dbReference>
<protein>
    <recommendedName>
        <fullName evidence="3">Fe2OG dioxygenase domain-containing protein</fullName>
    </recommendedName>
</protein>
<keyword evidence="2" id="KW-0479">Metal-binding</keyword>
<dbReference type="PANTHER" id="PTHR47990">
    <property type="entry name" value="2-OXOGLUTARATE (2OG) AND FE(II)-DEPENDENT OXYGENASE SUPERFAMILY PROTEIN-RELATED"/>
    <property type="match status" value="1"/>
</dbReference>
<dbReference type="EMBL" id="JAPDRK010000021">
    <property type="protein sequence ID" value="KAJ9603591.1"/>
    <property type="molecule type" value="Genomic_DNA"/>
</dbReference>
<dbReference type="PRINTS" id="PR00682">
    <property type="entry name" value="IPNSYNTHASE"/>
</dbReference>
<dbReference type="GO" id="GO:0046872">
    <property type="term" value="F:metal ion binding"/>
    <property type="evidence" value="ECO:0007669"/>
    <property type="project" value="UniProtKB-KW"/>
</dbReference>
<dbReference type="AlphaFoldDB" id="A0AA39CCV2"/>
<evidence type="ECO:0000313" key="5">
    <source>
        <dbReference type="Proteomes" id="UP001172673"/>
    </source>
</evidence>
<evidence type="ECO:0000256" key="2">
    <source>
        <dbReference type="RuleBase" id="RU003682"/>
    </source>
</evidence>
<evidence type="ECO:0000259" key="3">
    <source>
        <dbReference type="PROSITE" id="PS51471"/>
    </source>
</evidence>
<dbReference type="Proteomes" id="UP001172673">
    <property type="component" value="Unassembled WGS sequence"/>
</dbReference>
<evidence type="ECO:0000313" key="4">
    <source>
        <dbReference type="EMBL" id="KAJ9603591.1"/>
    </source>
</evidence>
<gene>
    <name evidence="4" type="ORF">H2200_011777</name>
</gene>
<evidence type="ECO:0000256" key="1">
    <source>
        <dbReference type="ARBA" id="ARBA00008056"/>
    </source>
</evidence>
<name>A0AA39CCV2_9EURO</name>
<dbReference type="Pfam" id="PF03171">
    <property type="entry name" value="2OG-FeII_Oxy"/>
    <property type="match status" value="1"/>
</dbReference>